<name>E1RGE8_METP4</name>
<dbReference type="PANTHER" id="PTHR45702">
    <property type="entry name" value="ADAM10/ADAM17 METALLOPEPTIDASE FAMILY MEMBER"/>
    <property type="match status" value="1"/>
</dbReference>
<keyword evidence="1" id="KW-0812">Transmembrane</keyword>
<dbReference type="GO" id="GO:0005886">
    <property type="term" value="C:plasma membrane"/>
    <property type="evidence" value="ECO:0007669"/>
    <property type="project" value="TreeGrafter"/>
</dbReference>
<organism evidence="2 3">
    <name type="scientific">Methanolacinia petrolearia (strain DSM 11571 / OCM 486 / SEBR 4847)</name>
    <name type="common">Methanoplanus petrolearius</name>
    <dbReference type="NCBI Taxonomy" id="679926"/>
    <lineage>
        <taxon>Archaea</taxon>
        <taxon>Methanobacteriati</taxon>
        <taxon>Methanobacteriota</taxon>
        <taxon>Stenosarchaea group</taxon>
        <taxon>Methanomicrobia</taxon>
        <taxon>Methanomicrobiales</taxon>
        <taxon>Methanomicrobiaceae</taxon>
        <taxon>Methanolacinia</taxon>
    </lineage>
</organism>
<dbReference type="InterPro" id="IPR051489">
    <property type="entry name" value="ADAM_Metalloproteinase"/>
</dbReference>
<dbReference type="HOGENOM" id="CLU_047668_0_0_2"/>
<accession>E1RGE8</accession>
<dbReference type="SUPFAM" id="SSF55486">
    <property type="entry name" value="Metalloproteases ('zincins'), catalytic domain"/>
    <property type="match status" value="1"/>
</dbReference>
<sequence length="494" mass="54133">MLQGFCPTIRNGQIPCVPGGINVNGLKNYLKPLTILSPGAEKNGDQKMKLKLKMPALSLLLIVALAGAIFVPVVSAENVVPVDATINMKYFTDISDQLKSRSTESVPISEYSLVTVDPIAFMRDADNGKLLEYSLNGENYSIELSEVPSIIAPDAKLYIKTNDGTTVSDIPTIKQYQGRIVGTKSGDAFFTVDDNVILGRITMDDESYFISQSERQADGKIVHIVYNSKNEIEREILPNEDDIIPITISQEQLELSDNNEIENTISSKSVTTVSLLAVYDSQFHNAYPSSTSEITSMMSTVAEAFSPSYIGVNFQINAFSWDATLTSTDKDDLAEELVDSQSSYRDSTNSDLVSLFTGRDLDGNDIGNGGQFTNGVYEESAYSLTQMTDSGTSYTASSYQRPILITHELGHNFGAMHQTAPSSYSGAPFYIPSYARASTWTSWWTDYYSAMWAPFQTGTSMKNEFSSLDSGHGDSNHNNALRISQVKATVAGYQ</sequence>
<keyword evidence="1" id="KW-0472">Membrane</keyword>
<keyword evidence="3" id="KW-1185">Reference proteome</keyword>
<dbReference type="GO" id="GO:0006509">
    <property type="term" value="P:membrane protein ectodomain proteolysis"/>
    <property type="evidence" value="ECO:0007669"/>
    <property type="project" value="TreeGrafter"/>
</dbReference>
<dbReference type="InterPro" id="IPR024079">
    <property type="entry name" value="MetalloPept_cat_dom_sf"/>
</dbReference>
<dbReference type="Proteomes" id="UP000006565">
    <property type="component" value="Chromosome"/>
</dbReference>
<dbReference type="GO" id="GO:0004222">
    <property type="term" value="F:metalloendopeptidase activity"/>
    <property type="evidence" value="ECO:0007669"/>
    <property type="project" value="TreeGrafter"/>
</dbReference>
<evidence type="ECO:0000313" key="3">
    <source>
        <dbReference type="Proteomes" id="UP000006565"/>
    </source>
</evidence>
<feature type="transmembrane region" description="Helical" evidence="1">
    <location>
        <begin position="56"/>
        <end position="75"/>
    </location>
</feature>
<evidence type="ECO:0000256" key="1">
    <source>
        <dbReference type="SAM" id="Phobius"/>
    </source>
</evidence>
<proteinExistence type="predicted"/>
<dbReference type="AlphaFoldDB" id="E1RGE8"/>
<reference evidence="2 3" key="1">
    <citation type="journal article" date="2010" name="Stand. Genomic Sci.">
        <title>Complete genome sequence of Methanoplanus petrolearius type strain (SEBR 4847).</title>
        <authorList>
            <person name="Brambilla E."/>
            <person name="Djao O.D."/>
            <person name="Daligault H."/>
            <person name="Lapidus A."/>
            <person name="Lucas S."/>
            <person name="Hammon N."/>
            <person name="Nolan M."/>
            <person name="Tice H."/>
            <person name="Cheng J.F."/>
            <person name="Han C."/>
            <person name="Tapia R."/>
            <person name="Goodwin L."/>
            <person name="Pitluck S."/>
            <person name="Liolios K."/>
            <person name="Ivanova N."/>
            <person name="Mavromatis K."/>
            <person name="Mikhailova N."/>
            <person name="Pati A."/>
            <person name="Chen A."/>
            <person name="Palaniappan K."/>
            <person name="Land M."/>
            <person name="Hauser L."/>
            <person name="Chang Y.J."/>
            <person name="Jeffries C.D."/>
            <person name="Rohde M."/>
            <person name="Spring S."/>
            <person name="Sikorski J."/>
            <person name="Goker M."/>
            <person name="Woyke T."/>
            <person name="Bristow J."/>
            <person name="Eisen J.A."/>
            <person name="Markowitz V."/>
            <person name="Hugenholtz P."/>
            <person name="Kyrpides N.C."/>
            <person name="Klenk H.P."/>
        </authorList>
    </citation>
    <scope>NUCLEOTIDE SEQUENCE [LARGE SCALE GENOMIC DNA]</scope>
    <source>
        <strain evidence="3">DSM 11571 / OCM 486 / SEBR 4847</strain>
    </source>
</reference>
<dbReference type="Pfam" id="PF13688">
    <property type="entry name" value="Reprolysin_5"/>
    <property type="match status" value="1"/>
</dbReference>
<evidence type="ECO:0000313" key="2">
    <source>
        <dbReference type="EMBL" id="ADN35159.1"/>
    </source>
</evidence>
<dbReference type="EMBL" id="CP002117">
    <property type="protein sequence ID" value="ADN35159.1"/>
    <property type="molecule type" value="Genomic_DNA"/>
</dbReference>
<protein>
    <submittedName>
        <fullName evidence="2">Peptidase M12B, propeptide</fullName>
    </submittedName>
</protein>
<dbReference type="KEGG" id="mpi:Mpet_0385"/>
<dbReference type="Gene3D" id="3.40.390.10">
    <property type="entry name" value="Collagenase (Catalytic Domain)"/>
    <property type="match status" value="1"/>
</dbReference>
<dbReference type="eggNOG" id="arCOG03346">
    <property type="taxonomic scope" value="Archaea"/>
</dbReference>
<keyword evidence="1" id="KW-1133">Transmembrane helix</keyword>
<gene>
    <name evidence="2" type="ordered locus">Mpet_0385</name>
</gene>
<dbReference type="PANTHER" id="PTHR45702:SF2">
    <property type="entry name" value="KUZBANIAN, ISOFORM A"/>
    <property type="match status" value="1"/>
</dbReference>